<keyword evidence="3" id="KW-1185">Reference proteome</keyword>
<dbReference type="EMBL" id="KL197726">
    <property type="protein sequence ID" value="KDQ55262.1"/>
    <property type="molecule type" value="Genomic_DNA"/>
</dbReference>
<dbReference type="HOGENOM" id="CLU_1796753_0_0_1"/>
<evidence type="ECO:0000256" key="1">
    <source>
        <dbReference type="SAM" id="Phobius"/>
    </source>
</evidence>
<accession>A0A067PVF5</accession>
<sequence>MLGSRASWVWLRVFFREMRVGGGSAASLVNQTLVFTIMSAMMISTIQPHQELRFLIPLLVPFVAYVPPLLPSSPRGLTLHADDMDNIQRLPNPLVGIFRQRGVIPSLLHVRTLLDKRSVGSEVRVVYSQTYMPSRQPLGVSQPG</sequence>
<protein>
    <recommendedName>
        <fullName evidence="4">Mannosyltransferase</fullName>
    </recommendedName>
</protein>
<evidence type="ECO:0008006" key="4">
    <source>
        <dbReference type="Google" id="ProtNLM"/>
    </source>
</evidence>
<evidence type="ECO:0000313" key="3">
    <source>
        <dbReference type="Proteomes" id="UP000027265"/>
    </source>
</evidence>
<reference evidence="3" key="1">
    <citation type="journal article" date="2014" name="Proc. Natl. Acad. Sci. U.S.A.">
        <title>Extensive sampling of basidiomycete genomes demonstrates inadequacy of the white-rot/brown-rot paradigm for wood decay fungi.</title>
        <authorList>
            <person name="Riley R."/>
            <person name="Salamov A.A."/>
            <person name="Brown D.W."/>
            <person name="Nagy L.G."/>
            <person name="Floudas D."/>
            <person name="Held B.W."/>
            <person name="Levasseur A."/>
            <person name="Lombard V."/>
            <person name="Morin E."/>
            <person name="Otillar R."/>
            <person name="Lindquist E.A."/>
            <person name="Sun H."/>
            <person name="LaButti K.M."/>
            <person name="Schmutz J."/>
            <person name="Jabbour D."/>
            <person name="Luo H."/>
            <person name="Baker S.E."/>
            <person name="Pisabarro A.G."/>
            <person name="Walton J.D."/>
            <person name="Blanchette R.A."/>
            <person name="Henrissat B."/>
            <person name="Martin F."/>
            <person name="Cullen D."/>
            <person name="Hibbett D.S."/>
            <person name="Grigoriev I.V."/>
        </authorList>
    </citation>
    <scope>NUCLEOTIDE SEQUENCE [LARGE SCALE GENOMIC DNA]</scope>
    <source>
        <strain evidence="3">MUCL 33604</strain>
    </source>
</reference>
<gene>
    <name evidence="2" type="ORF">JAAARDRAFT_196110</name>
</gene>
<dbReference type="Proteomes" id="UP000027265">
    <property type="component" value="Unassembled WGS sequence"/>
</dbReference>
<dbReference type="AlphaFoldDB" id="A0A067PVF5"/>
<dbReference type="InParanoid" id="A0A067PVF5"/>
<keyword evidence="1" id="KW-0472">Membrane</keyword>
<organism evidence="2 3">
    <name type="scientific">Jaapia argillacea MUCL 33604</name>
    <dbReference type="NCBI Taxonomy" id="933084"/>
    <lineage>
        <taxon>Eukaryota</taxon>
        <taxon>Fungi</taxon>
        <taxon>Dikarya</taxon>
        <taxon>Basidiomycota</taxon>
        <taxon>Agaricomycotina</taxon>
        <taxon>Agaricomycetes</taxon>
        <taxon>Agaricomycetidae</taxon>
        <taxon>Jaapiales</taxon>
        <taxon>Jaapiaceae</taxon>
        <taxon>Jaapia</taxon>
    </lineage>
</organism>
<proteinExistence type="predicted"/>
<name>A0A067PVF5_9AGAM</name>
<dbReference type="OrthoDB" id="10066429at2759"/>
<keyword evidence="1" id="KW-1133">Transmembrane helix</keyword>
<evidence type="ECO:0000313" key="2">
    <source>
        <dbReference type="EMBL" id="KDQ55262.1"/>
    </source>
</evidence>
<feature type="transmembrane region" description="Helical" evidence="1">
    <location>
        <begin position="20"/>
        <end position="40"/>
    </location>
</feature>
<keyword evidence="1" id="KW-0812">Transmembrane</keyword>